<feature type="compositionally biased region" description="Low complexity" evidence="1">
    <location>
        <begin position="73"/>
        <end position="84"/>
    </location>
</feature>
<protein>
    <submittedName>
        <fullName evidence="2">Uncharacterized protein</fullName>
    </submittedName>
</protein>
<feature type="region of interest" description="Disordered" evidence="1">
    <location>
        <begin position="1"/>
        <end position="84"/>
    </location>
</feature>
<keyword evidence="3" id="KW-1185">Reference proteome</keyword>
<dbReference type="EMBL" id="SPHZ02000005">
    <property type="protein sequence ID" value="KAF0916023.1"/>
    <property type="molecule type" value="Genomic_DNA"/>
</dbReference>
<dbReference type="Proteomes" id="UP000479710">
    <property type="component" value="Unassembled WGS sequence"/>
</dbReference>
<feature type="compositionally biased region" description="Gly residues" evidence="1">
    <location>
        <begin position="37"/>
        <end position="72"/>
    </location>
</feature>
<sequence>MVNGGGLRGSSTTGQGRDGRSAVRGGSAAGRGHDDGGGTAAGQGHLGGGSDAGRGRNGGGVHGGSDAGGTGSTAGQCRSGSEAVAASGVAFPSGSSSMFPFPPQPGSWWEAGNDPISPAFRRLFLQFLEKPSKGVNPESL</sequence>
<evidence type="ECO:0000256" key="1">
    <source>
        <dbReference type="SAM" id="MobiDB-lite"/>
    </source>
</evidence>
<reference evidence="2 3" key="1">
    <citation type="submission" date="2019-11" db="EMBL/GenBank/DDBJ databases">
        <title>Whole genome sequence of Oryza granulata.</title>
        <authorList>
            <person name="Li W."/>
        </authorList>
    </citation>
    <scope>NUCLEOTIDE SEQUENCE [LARGE SCALE GENOMIC DNA]</scope>
    <source>
        <strain evidence="3">cv. Menghai</strain>
        <tissue evidence="2">Leaf</tissue>
    </source>
</reference>
<name>A0A6G1DWG7_9ORYZ</name>
<evidence type="ECO:0000313" key="3">
    <source>
        <dbReference type="Proteomes" id="UP000479710"/>
    </source>
</evidence>
<dbReference type="AlphaFoldDB" id="A0A6G1DWG7"/>
<gene>
    <name evidence="2" type="ORF">E2562_000653</name>
</gene>
<proteinExistence type="predicted"/>
<evidence type="ECO:0000313" key="2">
    <source>
        <dbReference type="EMBL" id="KAF0916023.1"/>
    </source>
</evidence>
<accession>A0A6G1DWG7</accession>
<organism evidence="2 3">
    <name type="scientific">Oryza meyeriana var. granulata</name>
    <dbReference type="NCBI Taxonomy" id="110450"/>
    <lineage>
        <taxon>Eukaryota</taxon>
        <taxon>Viridiplantae</taxon>
        <taxon>Streptophyta</taxon>
        <taxon>Embryophyta</taxon>
        <taxon>Tracheophyta</taxon>
        <taxon>Spermatophyta</taxon>
        <taxon>Magnoliopsida</taxon>
        <taxon>Liliopsida</taxon>
        <taxon>Poales</taxon>
        <taxon>Poaceae</taxon>
        <taxon>BOP clade</taxon>
        <taxon>Oryzoideae</taxon>
        <taxon>Oryzeae</taxon>
        <taxon>Oryzinae</taxon>
        <taxon>Oryza</taxon>
        <taxon>Oryza meyeriana</taxon>
    </lineage>
</organism>
<comment type="caution">
    <text evidence="2">The sequence shown here is derived from an EMBL/GenBank/DDBJ whole genome shotgun (WGS) entry which is preliminary data.</text>
</comment>